<name>A0AAP0NQR9_9MAGN</name>
<evidence type="ECO:0008006" key="9">
    <source>
        <dbReference type="Google" id="ProtNLM"/>
    </source>
</evidence>
<keyword evidence="8" id="KW-1185">Reference proteome</keyword>
<comment type="caution">
    <text evidence="7">The sequence shown here is derived from an EMBL/GenBank/DDBJ whole genome shotgun (WGS) entry which is preliminary data.</text>
</comment>
<feature type="region of interest" description="Disordered" evidence="6">
    <location>
        <begin position="1"/>
        <end position="32"/>
    </location>
</feature>
<evidence type="ECO:0000256" key="3">
    <source>
        <dbReference type="ARBA" id="ARBA00023125"/>
    </source>
</evidence>
<accession>A0AAP0NQR9</accession>
<dbReference type="InterPro" id="IPR036955">
    <property type="entry name" value="AP2/ERF_dom_sf"/>
</dbReference>
<evidence type="ECO:0000313" key="7">
    <source>
        <dbReference type="EMBL" id="KAK9115823.1"/>
    </source>
</evidence>
<sequence>MTTKHSNSNSRSNMKEFKRHRLTFAESSDSSRRYKGVVQRQNVHYGTFKLDKEAAMVYDRAAMKLRNDDYSQRNIPLNSLTLQEHNFQSLHTTDEILCMIKDGSYQAKFIDFVSTQSVAIESKAVENAW</sequence>
<dbReference type="GO" id="GO:0003677">
    <property type="term" value="F:DNA binding"/>
    <property type="evidence" value="ECO:0007669"/>
    <property type="project" value="UniProtKB-KW"/>
</dbReference>
<protein>
    <recommendedName>
        <fullName evidence="9">AP2/ERF domain-containing protein</fullName>
    </recommendedName>
</protein>
<reference evidence="7 8" key="1">
    <citation type="submission" date="2024-01" db="EMBL/GenBank/DDBJ databases">
        <title>Genome assemblies of Stephania.</title>
        <authorList>
            <person name="Yang L."/>
        </authorList>
    </citation>
    <scope>NUCLEOTIDE SEQUENCE [LARGE SCALE GENOMIC DNA]</scope>
    <source>
        <strain evidence="7">QJT</strain>
        <tissue evidence="7">Leaf</tissue>
    </source>
</reference>
<dbReference type="EMBL" id="JBBNAE010000006">
    <property type="protein sequence ID" value="KAK9115823.1"/>
    <property type="molecule type" value="Genomic_DNA"/>
</dbReference>
<keyword evidence="2" id="KW-0805">Transcription regulation</keyword>
<evidence type="ECO:0000256" key="1">
    <source>
        <dbReference type="ARBA" id="ARBA00004123"/>
    </source>
</evidence>
<dbReference type="GO" id="GO:0003700">
    <property type="term" value="F:DNA-binding transcription factor activity"/>
    <property type="evidence" value="ECO:0007669"/>
    <property type="project" value="InterPro"/>
</dbReference>
<feature type="compositionally biased region" description="Polar residues" evidence="6">
    <location>
        <begin position="1"/>
        <end position="12"/>
    </location>
</feature>
<dbReference type="InterPro" id="IPR016177">
    <property type="entry name" value="DNA-bd_dom_sf"/>
</dbReference>
<keyword evidence="5" id="KW-0539">Nucleus</keyword>
<evidence type="ECO:0000256" key="2">
    <source>
        <dbReference type="ARBA" id="ARBA00023015"/>
    </source>
</evidence>
<evidence type="ECO:0000313" key="8">
    <source>
        <dbReference type="Proteomes" id="UP001417504"/>
    </source>
</evidence>
<dbReference type="Gene3D" id="3.30.730.10">
    <property type="entry name" value="AP2/ERF domain"/>
    <property type="match status" value="1"/>
</dbReference>
<gene>
    <name evidence="7" type="ORF">Sjap_014770</name>
</gene>
<organism evidence="7 8">
    <name type="scientific">Stephania japonica</name>
    <dbReference type="NCBI Taxonomy" id="461633"/>
    <lineage>
        <taxon>Eukaryota</taxon>
        <taxon>Viridiplantae</taxon>
        <taxon>Streptophyta</taxon>
        <taxon>Embryophyta</taxon>
        <taxon>Tracheophyta</taxon>
        <taxon>Spermatophyta</taxon>
        <taxon>Magnoliopsida</taxon>
        <taxon>Ranunculales</taxon>
        <taxon>Menispermaceae</taxon>
        <taxon>Menispermoideae</taxon>
        <taxon>Cissampelideae</taxon>
        <taxon>Stephania</taxon>
    </lineage>
</organism>
<dbReference type="GO" id="GO:0005634">
    <property type="term" value="C:nucleus"/>
    <property type="evidence" value="ECO:0007669"/>
    <property type="project" value="UniProtKB-SubCell"/>
</dbReference>
<comment type="subcellular location">
    <subcellularLocation>
        <location evidence="1">Nucleus</location>
    </subcellularLocation>
</comment>
<dbReference type="AlphaFoldDB" id="A0AAP0NQR9"/>
<keyword evidence="3" id="KW-0238">DNA-binding</keyword>
<evidence type="ECO:0000256" key="6">
    <source>
        <dbReference type="SAM" id="MobiDB-lite"/>
    </source>
</evidence>
<evidence type="ECO:0000256" key="5">
    <source>
        <dbReference type="ARBA" id="ARBA00023242"/>
    </source>
</evidence>
<proteinExistence type="predicted"/>
<dbReference type="SUPFAM" id="SSF54171">
    <property type="entry name" value="DNA-binding domain"/>
    <property type="match status" value="1"/>
</dbReference>
<dbReference type="Proteomes" id="UP001417504">
    <property type="component" value="Unassembled WGS sequence"/>
</dbReference>
<evidence type="ECO:0000256" key="4">
    <source>
        <dbReference type="ARBA" id="ARBA00023163"/>
    </source>
</evidence>
<keyword evidence="4" id="KW-0804">Transcription</keyword>